<reference evidence="2 3" key="1">
    <citation type="submission" date="2020-06" db="EMBL/GenBank/DDBJ databases">
        <title>The genome sequence of Candidatus Regiella insecticola strain Tut.</title>
        <authorList>
            <person name="Nikoh N."/>
            <person name="Tsuchida T."/>
            <person name="Koga R."/>
            <person name="Oshima K."/>
            <person name="Hattori M."/>
            <person name="Fukatsu T."/>
        </authorList>
    </citation>
    <scope>NUCLEOTIDE SEQUENCE [LARGE SCALE GENOMIC DNA]</scope>
    <source>
        <strain evidence="2 3">Tut</strain>
    </source>
</reference>
<evidence type="ECO:0000256" key="1">
    <source>
        <dbReference type="ARBA" id="ARBA00022801"/>
    </source>
</evidence>
<dbReference type="Gene3D" id="3.75.10.10">
    <property type="entry name" value="L-arginine/glycine Amidinotransferase, Chain A"/>
    <property type="match status" value="1"/>
</dbReference>
<dbReference type="GO" id="GO:0004668">
    <property type="term" value="F:protein-arginine deiminase activity"/>
    <property type="evidence" value="ECO:0007669"/>
    <property type="project" value="InterPro"/>
</dbReference>
<dbReference type="PANTHER" id="PTHR31377:SF0">
    <property type="entry name" value="AGMATINE DEIMINASE-RELATED"/>
    <property type="match status" value="1"/>
</dbReference>
<dbReference type="PANTHER" id="PTHR31377">
    <property type="entry name" value="AGMATINE DEIMINASE-RELATED"/>
    <property type="match status" value="1"/>
</dbReference>
<dbReference type="SUPFAM" id="SSF55909">
    <property type="entry name" value="Pentein"/>
    <property type="match status" value="1"/>
</dbReference>
<dbReference type="Proteomes" id="UP000504714">
    <property type="component" value="Unassembled WGS sequence"/>
</dbReference>
<dbReference type="GO" id="GO:0047632">
    <property type="term" value="F:agmatine deiminase activity"/>
    <property type="evidence" value="ECO:0007669"/>
    <property type="project" value="TreeGrafter"/>
</dbReference>
<evidence type="ECO:0000313" key="2">
    <source>
        <dbReference type="EMBL" id="GFN46931.1"/>
    </source>
</evidence>
<name>A0A6L2ZRU2_9ENTR</name>
<comment type="caution">
    <text evidence="2">The sequence shown here is derived from an EMBL/GenBank/DDBJ whole genome shotgun (WGS) entry which is preliminary data.</text>
</comment>
<organism evidence="2 3">
    <name type="scientific">Candidatus Regiella insecticola</name>
    <dbReference type="NCBI Taxonomy" id="138073"/>
    <lineage>
        <taxon>Bacteria</taxon>
        <taxon>Pseudomonadati</taxon>
        <taxon>Pseudomonadota</taxon>
        <taxon>Gammaproteobacteria</taxon>
        <taxon>Enterobacterales</taxon>
        <taxon>Enterobacteriaceae</taxon>
        <taxon>aphid secondary symbionts</taxon>
        <taxon>Candidatus Regiella</taxon>
    </lineage>
</organism>
<dbReference type="AlphaFoldDB" id="A0A6L2ZRU2"/>
<sequence length="338" mass="38162">MNVNQNSGFMPAEESDHLRTWMAFDVNQSWGRQYLAETQKKIADVALAIAKYEPVTMLVNKENYATAQKLMGSEVELIIHPLDDVWMRDTGPVFVFDQQNRKAAIDFNFNGWGNKQKHDRDAKVASFIIEKSGAELIKTRLILEGGAIVVDGDGTAIFTESCIINSNRNLGINKTECENELKRLLGLEEIIWLPGIRDQDITDGHTDGYVKFVKPGVVVAGYESDPLSYDYQITQCHLDILRKAVDAKGRKLDIITLEAPRTIRQKYVSENFFASYINYYVCNNAVIMPEFGDEKTDRATAEKLEELYPKRDIVMINIDAIAIGGGGIHCLTQQEPRF</sequence>
<dbReference type="EMBL" id="BLXO01000006">
    <property type="protein sequence ID" value="GFN46931.1"/>
    <property type="molecule type" value="Genomic_DNA"/>
</dbReference>
<accession>A0A6L2ZRU2</accession>
<dbReference type="GO" id="GO:0009446">
    <property type="term" value="P:putrescine biosynthetic process"/>
    <property type="evidence" value="ECO:0007669"/>
    <property type="project" value="InterPro"/>
</dbReference>
<gene>
    <name evidence="2" type="primary">aguA</name>
    <name evidence="2" type="ORF">RINTU1_27490</name>
</gene>
<dbReference type="RefSeq" id="WP_176488508.1">
    <property type="nucleotide sequence ID" value="NZ_BLXO01000006.1"/>
</dbReference>
<dbReference type="Pfam" id="PF04371">
    <property type="entry name" value="PAD_porph"/>
    <property type="match status" value="1"/>
</dbReference>
<dbReference type="InterPro" id="IPR007466">
    <property type="entry name" value="Peptidyl-Arg-deiminase_porph"/>
</dbReference>
<keyword evidence="1" id="KW-0378">Hydrolase</keyword>
<protein>
    <submittedName>
        <fullName evidence="2">Agmatine deiminase</fullName>
    </submittedName>
</protein>
<evidence type="ECO:0000313" key="3">
    <source>
        <dbReference type="Proteomes" id="UP000504714"/>
    </source>
</evidence>
<proteinExistence type="predicted"/>